<accession>A0A9X1T297</accession>
<gene>
    <name evidence="2" type="ORF">LR394_26250</name>
</gene>
<feature type="region of interest" description="Disordered" evidence="1">
    <location>
        <begin position="107"/>
        <end position="130"/>
    </location>
</feature>
<evidence type="ECO:0000313" key="3">
    <source>
        <dbReference type="Proteomes" id="UP001138997"/>
    </source>
</evidence>
<dbReference type="Proteomes" id="UP001138997">
    <property type="component" value="Unassembled WGS sequence"/>
</dbReference>
<sequence>MTRPAPVPVEFWSLPQSDSRALWWSISPEGHLGIVLVHQRFLYPPEESPGWTSPRPRLPFEASLLIVTEKGARQTPLPDLDFNPFELTLLAQDRFVVTGSLWTDPDRRGHPTAIEGSVGGAGRTVDPHGFGSDIPAAIGDTGGRLWTLHGDQGIFGFEPWSQPGLVGWHPDGRHFWTPQGRMPGVGNGISLATENDYVWALYHAGAPIHTARVTPATGDVISYPTEAHRYSGFAVRGTRALFSTRHRNDPTILTLTRARLWDGLWVETDHHNVKLPGAVHLHSHQGRDGVLWLRAGDTWLHVDV</sequence>
<organism evidence="2 3">
    <name type="scientific">Kineosporia babensis</name>
    <dbReference type="NCBI Taxonomy" id="499548"/>
    <lineage>
        <taxon>Bacteria</taxon>
        <taxon>Bacillati</taxon>
        <taxon>Actinomycetota</taxon>
        <taxon>Actinomycetes</taxon>
        <taxon>Kineosporiales</taxon>
        <taxon>Kineosporiaceae</taxon>
        <taxon>Kineosporia</taxon>
    </lineage>
</organism>
<comment type="caution">
    <text evidence="2">The sequence shown here is derived from an EMBL/GenBank/DDBJ whole genome shotgun (WGS) entry which is preliminary data.</text>
</comment>
<protein>
    <submittedName>
        <fullName evidence="2">Uncharacterized protein</fullName>
    </submittedName>
</protein>
<dbReference type="AlphaFoldDB" id="A0A9X1T297"/>
<evidence type="ECO:0000313" key="2">
    <source>
        <dbReference type="EMBL" id="MCD5314413.1"/>
    </source>
</evidence>
<dbReference type="RefSeq" id="WP_231446904.1">
    <property type="nucleotide sequence ID" value="NZ_JAJOMB010000016.1"/>
</dbReference>
<keyword evidence="3" id="KW-1185">Reference proteome</keyword>
<evidence type="ECO:0000256" key="1">
    <source>
        <dbReference type="SAM" id="MobiDB-lite"/>
    </source>
</evidence>
<dbReference type="EMBL" id="JAJOMB010000016">
    <property type="protein sequence ID" value="MCD5314413.1"/>
    <property type="molecule type" value="Genomic_DNA"/>
</dbReference>
<reference evidence="2" key="1">
    <citation type="submission" date="2021-11" db="EMBL/GenBank/DDBJ databases">
        <title>Streptomyces corallinus and Kineosporia corallina sp. nov., two new coral-derived marine actinobacteria.</title>
        <authorList>
            <person name="Buangrab K."/>
            <person name="Sutthacheep M."/>
            <person name="Yeemin T."/>
            <person name="Harunari E."/>
            <person name="Igarashi Y."/>
            <person name="Sripreechasak P."/>
            <person name="Kanchanasin P."/>
            <person name="Tanasupawat S."/>
            <person name="Phongsopitanun W."/>
        </authorList>
    </citation>
    <scope>NUCLEOTIDE SEQUENCE</scope>
    <source>
        <strain evidence="2">JCM 31032</strain>
    </source>
</reference>
<proteinExistence type="predicted"/>
<name>A0A9X1T297_9ACTN</name>